<protein>
    <submittedName>
        <fullName evidence="1">Uncharacterized protein</fullName>
    </submittedName>
</protein>
<keyword evidence="2" id="KW-1185">Reference proteome</keyword>
<reference evidence="1" key="1">
    <citation type="journal article" date="2014" name="Int. J. Syst. Evol. Microbiol.">
        <title>Complete genome sequence of Corynebacterium casei LMG S-19264T (=DSM 44701T), isolated from a smear-ripened cheese.</title>
        <authorList>
            <consortium name="US DOE Joint Genome Institute (JGI-PGF)"/>
            <person name="Walter F."/>
            <person name="Albersmeier A."/>
            <person name="Kalinowski J."/>
            <person name="Ruckert C."/>
        </authorList>
    </citation>
    <scope>NUCLEOTIDE SEQUENCE</scope>
    <source>
        <strain evidence="1">CGMCC 1.12153</strain>
    </source>
</reference>
<organism evidence="1 2">
    <name type="scientific">Halobacillus andaensis</name>
    <dbReference type="NCBI Taxonomy" id="1176239"/>
    <lineage>
        <taxon>Bacteria</taxon>
        <taxon>Bacillati</taxon>
        <taxon>Bacillota</taxon>
        <taxon>Bacilli</taxon>
        <taxon>Bacillales</taxon>
        <taxon>Bacillaceae</taxon>
        <taxon>Halobacillus</taxon>
    </lineage>
</organism>
<name>A0A917EXE8_HALAA</name>
<dbReference type="RefSeq" id="WP_188377985.1">
    <property type="nucleotide sequence ID" value="NZ_BMEL01000003.1"/>
</dbReference>
<accession>A0A917EXE8</accession>
<dbReference type="EMBL" id="BMEL01000003">
    <property type="protein sequence ID" value="GGF26195.1"/>
    <property type="molecule type" value="Genomic_DNA"/>
</dbReference>
<reference evidence="1" key="2">
    <citation type="submission" date="2020-09" db="EMBL/GenBank/DDBJ databases">
        <authorList>
            <person name="Sun Q."/>
            <person name="Zhou Y."/>
        </authorList>
    </citation>
    <scope>NUCLEOTIDE SEQUENCE</scope>
    <source>
        <strain evidence="1">CGMCC 1.12153</strain>
    </source>
</reference>
<sequence>MREKQVVLPLLQSYADGRTGREEVVSRVENETRISLRHMERYRRIYHLLSWFYEDVDEAELYVSRQGVIQVLSAFLSHSLSLSEIKLWVWDVSRWQMSGNEDEQNLLIEIIEMLDLTWQIAPEKLNRENLEMIVQTLVNIRNPVLGLQVIMKWM</sequence>
<evidence type="ECO:0000313" key="2">
    <source>
        <dbReference type="Proteomes" id="UP000660110"/>
    </source>
</evidence>
<dbReference type="AlphaFoldDB" id="A0A917EXE8"/>
<dbReference type="Proteomes" id="UP000660110">
    <property type="component" value="Unassembled WGS sequence"/>
</dbReference>
<proteinExistence type="predicted"/>
<evidence type="ECO:0000313" key="1">
    <source>
        <dbReference type="EMBL" id="GGF26195.1"/>
    </source>
</evidence>
<comment type="caution">
    <text evidence="1">The sequence shown here is derived from an EMBL/GenBank/DDBJ whole genome shotgun (WGS) entry which is preliminary data.</text>
</comment>
<gene>
    <name evidence="1" type="ORF">GCM10010954_26500</name>
</gene>